<reference evidence="1 2" key="1">
    <citation type="journal article" date="2011" name="Plasmid">
        <title>Streptomyces turgidiscabies Car8 contains a modular pathogenicity island that shares virulence genes with other actinobacterial plant pathogens.</title>
        <authorList>
            <person name="Huguet-Tapia J.C."/>
            <person name="Badger J.H."/>
            <person name="Loria R."/>
            <person name="Pettis G.S."/>
        </authorList>
    </citation>
    <scope>NUCLEOTIDE SEQUENCE [LARGE SCALE GENOMIC DNA]</scope>
    <source>
        <strain evidence="1 2">Car8</strain>
    </source>
</reference>
<comment type="caution">
    <text evidence="1">The sequence shown here is derived from an EMBL/GenBank/DDBJ whole genome shotgun (WGS) entry which is preliminary data.</text>
</comment>
<evidence type="ECO:0000313" key="2">
    <source>
        <dbReference type="Proteomes" id="UP000010931"/>
    </source>
</evidence>
<gene>
    <name evidence="1" type="ORF">STRTUCAR8_01518</name>
</gene>
<dbReference type="Proteomes" id="UP000010931">
    <property type="component" value="Unassembled WGS sequence"/>
</dbReference>
<evidence type="ECO:0000313" key="1">
    <source>
        <dbReference type="EMBL" id="ELP66175.1"/>
    </source>
</evidence>
<dbReference type="EMBL" id="AEJB01000361">
    <property type="protein sequence ID" value="ELP66175.1"/>
    <property type="molecule type" value="Genomic_DNA"/>
</dbReference>
<protein>
    <submittedName>
        <fullName evidence="1">Uncharacterized protein</fullName>
    </submittedName>
</protein>
<sequence>MRLSDDLVERRRLLQECGHARTLQVRHEGEAKSGAERARALALASGRSLLIARSAA</sequence>
<proteinExistence type="predicted"/>
<organism evidence="1 2">
    <name type="scientific">Streptomyces turgidiscabies (strain Car8)</name>
    <dbReference type="NCBI Taxonomy" id="698760"/>
    <lineage>
        <taxon>Bacteria</taxon>
        <taxon>Bacillati</taxon>
        <taxon>Actinomycetota</taxon>
        <taxon>Actinomycetes</taxon>
        <taxon>Kitasatosporales</taxon>
        <taxon>Streptomycetaceae</taxon>
        <taxon>Streptomyces</taxon>
    </lineage>
</organism>
<accession>L7F6A2</accession>
<dbReference type="AlphaFoldDB" id="L7F6A2"/>
<keyword evidence="2" id="KW-1185">Reference proteome</keyword>
<name>L7F6A2_STRT8</name>